<dbReference type="Pfam" id="PF13426">
    <property type="entry name" value="PAS_9"/>
    <property type="match status" value="1"/>
</dbReference>
<dbReference type="SMART" id="SM00086">
    <property type="entry name" value="PAC"/>
    <property type="match status" value="1"/>
</dbReference>
<dbReference type="CDD" id="cd01949">
    <property type="entry name" value="GGDEF"/>
    <property type="match status" value="1"/>
</dbReference>
<dbReference type="PROSITE" id="PS50887">
    <property type="entry name" value="GGDEF"/>
    <property type="match status" value="1"/>
</dbReference>
<dbReference type="InterPro" id="IPR035965">
    <property type="entry name" value="PAS-like_dom_sf"/>
</dbReference>
<dbReference type="InterPro" id="IPR052163">
    <property type="entry name" value="DGC-Regulatory_Protein"/>
</dbReference>
<dbReference type="PROSITE" id="PS50112">
    <property type="entry name" value="PAS"/>
    <property type="match status" value="1"/>
</dbReference>
<feature type="domain" description="PAC" evidence="2">
    <location>
        <begin position="273"/>
        <end position="327"/>
    </location>
</feature>
<dbReference type="CDD" id="cd00130">
    <property type="entry name" value="PAS"/>
    <property type="match status" value="1"/>
</dbReference>
<evidence type="ECO:0000259" key="3">
    <source>
        <dbReference type="PROSITE" id="PS50887"/>
    </source>
</evidence>
<dbReference type="SUPFAM" id="SSF55785">
    <property type="entry name" value="PYP-like sensor domain (PAS domain)"/>
    <property type="match status" value="1"/>
</dbReference>
<dbReference type="PANTHER" id="PTHR46663:SF3">
    <property type="entry name" value="SLL0267 PROTEIN"/>
    <property type="match status" value="1"/>
</dbReference>
<dbReference type="InterPro" id="IPR029787">
    <property type="entry name" value="Nucleotide_cyclase"/>
</dbReference>
<dbReference type="PANTHER" id="PTHR46663">
    <property type="entry name" value="DIGUANYLATE CYCLASE DGCT-RELATED"/>
    <property type="match status" value="1"/>
</dbReference>
<dbReference type="FunFam" id="3.30.70.270:FF:000001">
    <property type="entry name" value="Diguanylate cyclase domain protein"/>
    <property type="match status" value="1"/>
</dbReference>
<dbReference type="RefSeq" id="WP_004871847.1">
    <property type="nucleotide sequence ID" value="NZ_CP005986.1"/>
</dbReference>
<organism evidence="4 5">
    <name type="scientific">Acidithiobacillus caldus (strain ATCC 51756 / DSM 8584 / KU)</name>
    <dbReference type="NCBI Taxonomy" id="637389"/>
    <lineage>
        <taxon>Bacteria</taxon>
        <taxon>Pseudomonadati</taxon>
        <taxon>Pseudomonadota</taxon>
        <taxon>Acidithiobacillia</taxon>
        <taxon>Acidithiobacillales</taxon>
        <taxon>Acidithiobacillaceae</taxon>
        <taxon>Acidithiobacillus</taxon>
    </lineage>
</organism>
<evidence type="ECO:0000259" key="1">
    <source>
        <dbReference type="PROSITE" id="PS50112"/>
    </source>
</evidence>
<dbReference type="GO" id="GO:0003824">
    <property type="term" value="F:catalytic activity"/>
    <property type="evidence" value="ECO:0007669"/>
    <property type="project" value="UniProtKB-ARBA"/>
</dbReference>
<accession>A0A059ZYR1</accession>
<dbReference type="EMBL" id="CP005986">
    <property type="protein sequence ID" value="AIA55052.1"/>
    <property type="molecule type" value="Genomic_DNA"/>
</dbReference>
<dbReference type="InterPro" id="IPR043128">
    <property type="entry name" value="Rev_trsase/Diguanyl_cyclase"/>
</dbReference>
<dbReference type="AlphaFoldDB" id="A0A059ZYR1"/>
<dbReference type="InterPro" id="IPR001610">
    <property type="entry name" value="PAC"/>
</dbReference>
<dbReference type="InterPro" id="IPR000700">
    <property type="entry name" value="PAS-assoc_C"/>
</dbReference>
<dbReference type="SUPFAM" id="SSF55781">
    <property type="entry name" value="GAF domain-like"/>
    <property type="match status" value="1"/>
</dbReference>
<name>A0A059ZYR1_ACICK</name>
<dbReference type="Proteomes" id="UP000005522">
    <property type="component" value="Chromosome"/>
</dbReference>
<dbReference type="KEGG" id="acz:Acaty_c1184"/>
<dbReference type="eggNOG" id="COG2199">
    <property type="taxonomic scope" value="Bacteria"/>
</dbReference>
<dbReference type="Pfam" id="PF00990">
    <property type="entry name" value="GGDEF"/>
    <property type="match status" value="1"/>
</dbReference>
<dbReference type="InterPro" id="IPR000160">
    <property type="entry name" value="GGDEF_dom"/>
</dbReference>
<dbReference type="Gene3D" id="3.30.70.270">
    <property type="match status" value="1"/>
</dbReference>
<sequence>MRKSDSHGRPKGKTLRRFLGLTPRAGEQARERQSHLLALRDALALLMPPRLSEPELLAQFCHLVLAQGVAQLAAIVRPDAEDHIDILALAGSRAVLTDLPHSSQADSPGGKTPLALAWREQRPFYSNPLFQNPSLQAWHRRLAAYGLRSTAVLPLTRRGRPWALLVLLQREEVDWPSDSQMLLESIARTLCGALDDWENETQQTLLGTGLMAAYESVVLTDAQRRVLYVNQSFQLMTGYGLEEVSRRGLRALQGPDTDVHELAIIDQALRDGHAYSGTILNYRRNGEPFWNHLSIVPVRDREGRIGHYVGIQRDISAEKDLMVQLEYESRHDRLTGLANRRALDDELEAVMARVDRYGTRLAACMIDLDHFKPINDLYGHDAGDHVLRVVARRLRDSLRRTDYVARLGGDEFVLLLEGFRTIDELEQLFLKLEATINETIALRNQQLVGVRLSMGVCIYPEHHARDAGELLRFADQALYQSKAYKQTRKRFWTYCDEIAATKTRSKPTPSGISQGLPS</sequence>
<dbReference type="InterPro" id="IPR003018">
    <property type="entry name" value="GAF"/>
</dbReference>
<dbReference type="SMART" id="SM00267">
    <property type="entry name" value="GGDEF"/>
    <property type="match status" value="1"/>
</dbReference>
<dbReference type="SUPFAM" id="SSF55073">
    <property type="entry name" value="Nucleotide cyclase"/>
    <property type="match status" value="1"/>
</dbReference>
<protein>
    <submittedName>
        <fullName evidence="4">Diguanylate cyclase/phosphodiesterase (GGDEF &amp; EAL domains) with PAS/PAC sensor(S)</fullName>
    </submittedName>
</protein>
<gene>
    <name evidence="4" type="ORF">Acaty_c1184</name>
</gene>
<dbReference type="NCBIfam" id="TIGR00254">
    <property type="entry name" value="GGDEF"/>
    <property type="match status" value="1"/>
</dbReference>
<dbReference type="Gene3D" id="3.30.450.40">
    <property type="match status" value="1"/>
</dbReference>
<dbReference type="NCBIfam" id="TIGR00229">
    <property type="entry name" value="sensory_box"/>
    <property type="match status" value="1"/>
</dbReference>
<evidence type="ECO:0000313" key="4">
    <source>
        <dbReference type="EMBL" id="AIA55052.1"/>
    </source>
</evidence>
<evidence type="ECO:0000259" key="2">
    <source>
        <dbReference type="PROSITE" id="PS50113"/>
    </source>
</evidence>
<dbReference type="PROSITE" id="PS50113">
    <property type="entry name" value="PAC"/>
    <property type="match status" value="1"/>
</dbReference>
<dbReference type="HOGENOM" id="CLU_525452_0_0_6"/>
<dbReference type="Pfam" id="PF13185">
    <property type="entry name" value="GAF_2"/>
    <property type="match status" value="1"/>
</dbReference>
<dbReference type="InterPro" id="IPR029016">
    <property type="entry name" value="GAF-like_dom_sf"/>
</dbReference>
<feature type="domain" description="GGDEF" evidence="3">
    <location>
        <begin position="359"/>
        <end position="494"/>
    </location>
</feature>
<reference evidence="4 5" key="1">
    <citation type="journal article" date="2009" name="J. Bacteriol.">
        <title>Draft genome sequence of the extremely acidophilic bacterium Acidithiobacillus caldus ATCC 51756 reveals metabolic versatility in the genus Acidithiobacillus.</title>
        <authorList>
            <person name="Valdes J."/>
            <person name="Quatrini R."/>
            <person name="Hallberg K."/>
            <person name="Dopson M."/>
            <person name="Valenzuela P.D."/>
            <person name="Holmes D.S."/>
        </authorList>
    </citation>
    <scope>NUCLEOTIDE SEQUENCE [LARGE SCALE GENOMIC DNA]</scope>
    <source>
        <strain evidence="5">ATCC 51756 / DSM 8584 / KU</strain>
    </source>
</reference>
<dbReference type="InterPro" id="IPR000014">
    <property type="entry name" value="PAS"/>
</dbReference>
<evidence type="ECO:0000313" key="5">
    <source>
        <dbReference type="Proteomes" id="UP000005522"/>
    </source>
</evidence>
<feature type="domain" description="PAS" evidence="1">
    <location>
        <begin position="202"/>
        <end position="272"/>
    </location>
</feature>
<proteinExistence type="predicted"/>
<dbReference type="Gene3D" id="3.30.450.20">
    <property type="entry name" value="PAS domain"/>
    <property type="match status" value="1"/>
</dbReference>